<feature type="transmembrane region" description="Helical" evidence="1">
    <location>
        <begin position="48"/>
        <end position="64"/>
    </location>
</feature>
<dbReference type="VEuPathDB" id="VectorBase:GPPI009440"/>
<keyword evidence="1" id="KW-0472">Membrane</keyword>
<proteinExistence type="predicted"/>
<organism evidence="2 3">
    <name type="scientific">Glossina palpalis gambiensis</name>
    <dbReference type="NCBI Taxonomy" id="67801"/>
    <lineage>
        <taxon>Eukaryota</taxon>
        <taxon>Metazoa</taxon>
        <taxon>Ecdysozoa</taxon>
        <taxon>Arthropoda</taxon>
        <taxon>Hexapoda</taxon>
        <taxon>Insecta</taxon>
        <taxon>Pterygota</taxon>
        <taxon>Neoptera</taxon>
        <taxon>Endopterygota</taxon>
        <taxon>Diptera</taxon>
        <taxon>Brachycera</taxon>
        <taxon>Muscomorpha</taxon>
        <taxon>Hippoboscoidea</taxon>
        <taxon>Glossinidae</taxon>
        <taxon>Glossina</taxon>
    </lineage>
</organism>
<protein>
    <submittedName>
        <fullName evidence="2">Uncharacterized protein</fullName>
    </submittedName>
</protein>
<evidence type="ECO:0000256" key="1">
    <source>
        <dbReference type="SAM" id="Phobius"/>
    </source>
</evidence>
<dbReference type="EnsemblMetazoa" id="GPPI009440-RA">
    <property type="protein sequence ID" value="GPPI009440-PA"/>
    <property type="gene ID" value="GPPI009440"/>
</dbReference>
<name>A0A1B0AUV2_9MUSC</name>
<dbReference type="AlphaFoldDB" id="A0A1B0AUV2"/>
<keyword evidence="1" id="KW-0812">Transmembrane</keyword>
<keyword evidence="3" id="KW-1185">Reference proteome</keyword>
<accession>A0A1B0AUV2</accession>
<reference evidence="3" key="1">
    <citation type="submission" date="2015-01" db="EMBL/GenBank/DDBJ databases">
        <authorList>
            <person name="Aksoy S."/>
            <person name="Warren W."/>
            <person name="Wilson R.K."/>
        </authorList>
    </citation>
    <scope>NUCLEOTIDE SEQUENCE [LARGE SCALE GENOMIC DNA]</scope>
    <source>
        <strain evidence="3">IAEA</strain>
    </source>
</reference>
<evidence type="ECO:0000313" key="3">
    <source>
        <dbReference type="Proteomes" id="UP000092460"/>
    </source>
</evidence>
<dbReference type="Proteomes" id="UP000092460">
    <property type="component" value="Unassembled WGS sequence"/>
</dbReference>
<sequence length="80" mass="9070">MHTTVIAQPSSFMLFLKTKANEFYQKYDDIVKLVPYTSEGCGSATSAWLHRVFYIVGILLINFLDPHLSRSNIRLSSCPS</sequence>
<keyword evidence="1" id="KW-1133">Transmembrane helix</keyword>
<evidence type="ECO:0000313" key="2">
    <source>
        <dbReference type="EnsemblMetazoa" id="GPPI009440-PA"/>
    </source>
</evidence>
<dbReference type="EMBL" id="JXJN01003742">
    <property type="status" value="NOT_ANNOTATED_CDS"/>
    <property type="molecule type" value="Genomic_DNA"/>
</dbReference>
<reference evidence="2" key="2">
    <citation type="submission" date="2020-05" db="UniProtKB">
        <authorList>
            <consortium name="EnsemblMetazoa"/>
        </authorList>
    </citation>
    <scope>IDENTIFICATION</scope>
    <source>
        <strain evidence="2">IAEA</strain>
    </source>
</reference>